<dbReference type="SUPFAM" id="SSF52540">
    <property type="entry name" value="P-loop containing nucleoside triphosphate hydrolases"/>
    <property type="match status" value="1"/>
</dbReference>
<feature type="domain" description="SF3 helicase" evidence="5">
    <location>
        <begin position="127"/>
        <end position="280"/>
    </location>
</feature>
<dbReference type="InterPro" id="IPR027417">
    <property type="entry name" value="P-loop_NTPase"/>
</dbReference>
<dbReference type="Pfam" id="PF08706">
    <property type="entry name" value="D5_N"/>
    <property type="match status" value="1"/>
</dbReference>
<reference evidence="6 7" key="1">
    <citation type="submission" date="2018-06" db="EMBL/GenBank/DDBJ databases">
        <title>Mucibacter soli gen. nov., sp. nov., a new member of the family Chitinophagaceae producing mucin.</title>
        <authorList>
            <person name="Kim M.-K."/>
            <person name="Park S."/>
            <person name="Kim T.-S."/>
            <person name="Joung Y."/>
            <person name="Han J.-H."/>
            <person name="Kim S.B."/>
        </authorList>
    </citation>
    <scope>NUCLEOTIDE SEQUENCE [LARGE SCALE GENOMIC DNA]</scope>
    <source>
        <strain evidence="6 7">R1-15</strain>
    </source>
</reference>
<evidence type="ECO:0000256" key="2">
    <source>
        <dbReference type="ARBA" id="ARBA00022801"/>
    </source>
</evidence>
<evidence type="ECO:0000256" key="3">
    <source>
        <dbReference type="ARBA" id="ARBA00022806"/>
    </source>
</evidence>
<proteinExistence type="predicted"/>
<dbReference type="InterPro" id="IPR006500">
    <property type="entry name" value="Helicase_put_C_phage/plasmid"/>
</dbReference>
<keyword evidence="1" id="KW-0547">Nucleotide-binding</keyword>
<evidence type="ECO:0000256" key="4">
    <source>
        <dbReference type="ARBA" id="ARBA00022840"/>
    </source>
</evidence>
<keyword evidence="2" id="KW-0378">Hydrolase</keyword>
<gene>
    <name evidence="6" type="ORF">DN068_06240</name>
</gene>
<organism evidence="6 7">
    <name type="scientific">Taibaiella soli</name>
    <dbReference type="NCBI Taxonomy" id="1649169"/>
    <lineage>
        <taxon>Bacteria</taxon>
        <taxon>Pseudomonadati</taxon>
        <taxon>Bacteroidota</taxon>
        <taxon>Chitinophagia</taxon>
        <taxon>Chitinophagales</taxon>
        <taxon>Chitinophagaceae</taxon>
        <taxon>Taibaiella</taxon>
    </lineage>
</organism>
<dbReference type="RefSeq" id="WP_110998033.1">
    <property type="nucleotide sequence ID" value="NZ_QKTW01000009.1"/>
</dbReference>
<dbReference type="Pfam" id="PF03288">
    <property type="entry name" value="Pox_D5"/>
    <property type="match status" value="1"/>
</dbReference>
<dbReference type="Proteomes" id="UP000248745">
    <property type="component" value="Unassembled WGS sequence"/>
</dbReference>
<dbReference type="InterPro" id="IPR014015">
    <property type="entry name" value="Helicase_SF3_DNA-vir"/>
</dbReference>
<dbReference type="Pfam" id="PF19263">
    <property type="entry name" value="DUF5906"/>
    <property type="match status" value="1"/>
</dbReference>
<dbReference type="OrthoDB" id="9763644at2"/>
<comment type="caution">
    <text evidence="6">The sequence shown here is derived from an EMBL/GenBank/DDBJ whole genome shotgun (WGS) entry which is preliminary data.</text>
</comment>
<dbReference type="Gene3D" id="3.40.50.300">
    <property type="entry name" value="P-loop containing nucleotide triphosphate hydrolases"/>
    <property type="match status" value="1"/>
</dbReference>
<dbReference type="GO" id="GO:0004386">
    <property type="term" value="F:helicase activity"/>
    <property type="evidence" value="ECO:0007669"/>
    <property type="project" value="UniProtKB-KW"/>
</dbReference>
<keyword evidence="7" id="KW-1185">Reference proteome</keyword>
<dbReference type="NCBIfam" id="TIGR01613">
    <property type="entry name" value="primase_Cterm"/>
    <property type="match status" value="1"/>
</dbReference>
<dbReference type="GO" id="GO:0005524">
    <property type="term" value="F:ATP binding"/>
    <property type="evidence" value="ECO:0007669"/>
    <property type="project" value="UniProtKB-KW"/>
</dbReference>
<dbReference type="InterPro" id="IPR045455">
    <property type="entry name" value="NrS-1_pol-like_helicase"/>
</dbReference>
<dbReference type="InterPro" id="IPR004968">
    <property type="entry name" value="DNA_primase/NTPase_C"/>
</dbReference>
<keyword evidence="3" id="KW-0347">Helicase</keyword>
<dbReference type="PANTHER" id="PTHR35372">
    <property type="entry name" value="ATP BINDING PROTEIN-RELATED"/>
    <property type="match status" value="1"/>
</dbReference>
<dbReference type="PANTHER" id="PTHR35372:SF2">
    <property type="entry name" value="SF3 HELICASE DOMAIN-CONTAINING PROTEIN"/>
    <property type="match status" value="1"/>
</dbReference>
<keyword evidence="4" id="KW-0067">ATP-binding</keyword>
<name>A0A2W2BKE9_9BACT</name>
<evidence type="ECO:0000313" key="7">
    <source>
        <dbReference type="Proteomes" id="UP000248745"/>
    </source>
</evidence>
<evidence type="ECO:0000256" key="1">
    <source>
        <dbReference type="ARBA" id="ARBA00022741"/>
    </source>
</evidence>
<evidence type="ECO:0000259" key="5">
    <source>
        <dbReference type="PROSITE" id="PS51206"/>
    </source>
</evidence>
<dbReference type="PROSITE" id="PS51206">
    <property type="entry name" value="SF3_HELICASE_1"/>
    <property type="match status" value="1"/>
</dbReference>
<dbReference type="InterPro" id="IPR014818">
    <property type="entry name" value="Phage/plasmid_primase_P4_C"/>
</dbReference>
<evidence type="ECO:0000313" key="6">
    <source>
        <dbReference type="EMBL" id="PZF73936.1"/>
    </source>
</evidence>
<protein>
    <submittedName>
        <fullName evidence="6">DNA primase</fullName>
    </submittedName>
</protein>
<sequence>MCQRHDFIYAYNGTYWELIDGKEFKTFLGLASQKVGHKGLEGQHYEFRDKLFKQFFSAAYLPTPIISDEVVLINLKNGTLEITPKGFKLREHRKADFMTYQLPFAFDPLAKCPRFEKYLLKVLPESQCRDILAEFMGYSFTRKLKLEKCLLLYGDGANGKSVFFEVMYAVYGRENISTLSLGSLKEEHNRAMLSNKLLNYGSEINSGAIEVDTFKQLASGEPVQARLKYGNSFMMEFYSKLAFNCNALPSVSEYSEAFFRRFVIIPFDITIPEKDRDPNLSSDIIENELAGVFNWILVGLTRLLQNNKFTTSEKVKAILNRYRISSDTVALFLEEQGYRPCVDSTMSLAHLYDKYKTYCVTGGYRSISNRNFSDRLKKLGFESTRKNSGTFIYAAYAELSSSSL</sequence>
<dbReference type="GO" id="GO:0016787">
    <property type="term" value="F:hydrolase activity"/>
    <property type="evidence" value="ECO:0007669"/>
    <property type="project" value="UniProtKB-KW"/>
</dbReference>
<dbReference type="EMBL" id="QKTW01000009">
    <property type="protein sequence ID" value="PZF73936.1"/>
    <property type="molecule type" value="Genomic_DNA"/>
</dbReference>
<dbReference type="AlphaFoldDB" id="A0A2W2BKE9"/>
<dbReference type="InterPro" id="IPR051620">
    <property type="entry name" value="ORF904-like_C"/>
</dbReference>
<accession>A0A2W2BKE9</accession>